<evidence type="ECO:0000313" key="19">
    <source>
        <dbReference type="EMBL" id="MCS7476151.1"/>
    </source>
</evidence>
<feature type="transmembrane region" description="Helical" evidence="17">
    <location>
        <begin position="80"/>
        <end position="101"/>
    </location>
</feature>
<evidence type="ECO:0000256" key="17">
    <source>
        <dbReference type="SAM" id="Phobius"/>
    </source>
</evidence>
<keyword evidence="8 17" id="KW-1133">Transmembrane helix</keyword>
<comment type="similarity">
    <text evidence="2">Belongs to the OXA1/ALB3/YidC family. Type 1 subfamily.</text>
</comment>
<dbReference type="RefSeq" id="WP_259621664.1">
    <property type="nucleotide sequence ID" value="NZ_JANYMP010000002.1"/>
</dbReference>
<gene>
    <name evidence="19" type="ORF">NZH93_04740</name>
</gene>
<accession>A0A9X2VGF7</accession>
<evidence type="ECO:0000256" key="11">
    <source>
        <dbReference type="ARBA" id="ARBA00025034"/>
    </source>
</evidence>
<comment type="function">
    <text evidence="11">Required for the insertion and/or proper folding and/or complex formation of integral membrane proteins into the membrane. Involved in integration of membrane proteins that insert both dependently and independently of the Sec translocase complex, as well as at least some lipoproteins. Aids folding of multispanning membrane proteins.</text>
</comment>
<dbReference type="GO" id="GO:0015031">
    <property type="term" value="P:protein transport"/>
    <property type="evidence" value="ECO:0007669"/>
    <property type="project" value="UniProtKB-KW"/>
</dbReference>
<dbReference type="PANTHER" id="PTHR12428">
    <property type="entry name" value="OXA1"/>
    <property type="match status" value="1"/>
</dbReference>
<evidence type="ECO:0000256" key="3">
    <source>
        <dbReference type="ARBA" id="ARBA00015325"/>
    </source>
</evidence>
<feature type="transmembrane region" description="Helical" evidence="17">
    <location>
        <begin position="121"/>
        <end position="146"/>
    </location>
</feature>
<evidence type="ECO:0000256" key="9">
    <source>
        <dbReference type="ARBA" id="ARBA00023136"/>
    </source>
</evidence>
<evidence type="ECO:0000256" key="14">
    <source>
        <dbReference type="ARBA" id="ARBA00033245"/>
    </source>
</evidence>
<evidence type="ECO:0000256" key="4">
    <source>
        <dbReference type="ARBA" id="ARBA00022448"/>
    </source>
</evidence>
<dbReference type="InterPro" id="IPR001708">
    <property type="entry name" value="YidC/ALB3/OXA1/COX18"/>
</dbReference>
<dbReference type="CDD" id="cd20070">
    <property type="entry name" value="5TM_YidC_Alb3"/>
    <property type="match status" value="1"/>
</dbReference>
<keyword evidence="7" id="KW-0653">Protein transport</keyword>
<comment type="subunit">
    <text evidence="12">Interacts with the Sec translocase complex via SecD. Specifically interacts with transmembrane segments of nascent integral membrane proteins during membrane integration.</text>
</comment>
<keyword evidence="6 16" id="KW-0812">Transmembrane</keyword>
<evidence type="ECO:0000256" key="5">
    <source>
        <dbReference type="ARBA" id="ARBA00022475"/>
    </source>
</evidence>
<keyword evidence="9 17" id="KW-0472">Membrane</keyword>
<dbReference type="AlphaFoldDB" id="A0A9X2VGF7"/>
<evidence type="ECO:0000256" key="16">
    <source>
        <dbReference type="RuleBase" id="RU003945"/>
    </source>
</evidence>
<evidence type="ECO:0000256" key="10">
    <source>
        <dbReference type="ARBA" id="ARBA00023186"/>
    </source>
</evidence>
<proteinExistence type="inferred from homology"/>
<reference evidence="19" key="1">
    <citation type="submission" date="2022-08" db="EMBL/GenBank/DDBJ databases">
        <authorList>
            <person name="Tistechok S."/>
            <person name="Samborskyy M."/>
            <person name="Roman I."/>
        </authorList>
    </citation>
    <scope>NUCLEOTIDE SEQUENCE</scope>
    <source>
        <strain evidence="19">DSM 103496</strain>
    </source>
</reference>
<dbReference type="EMBL" id="JANYMP010000002">
    <property type="protein sequence ID" value="MCS7476151.1"/>
    <property type="molecule type" value="Genomic_DNA"/>
</dbReference>
<evidence type="ECO:0000256" key="12">
    <source>
        <dbReference type="ARBA" id="ARBA00026028"/>
    </source>
</evidence>
<comment type="caution">
    <text evidence="19">The sequence shown here is derived from an EMBL/GenBank/DDBJ whole genome shotgun (WGS) entry which is preliminary data.</text>
</comment>
<keyword evidence="20" id="KW-1185">Reference proteome</keyword>
<feature type="domain" description="Membrane insertase YidC/Oxa/ALB C-terminal" evidence="18">
    <location>
        <begin position="17"/>
        <end position="204"/>
    </location>
</feature>
<keyword evidence="10" id="KW-0143">Chaperone</keyword>
<keyword evidence="4" id="KW-0813">Transport</keyword>
<feature type="transmembrane region" description="Helical" evidence="17">
    <location>
        <begin position="6"/>
        <end position="29"/>
    </location>
</feature>
<dbReference type="PANTHER" id="PTHR12428:SF65">
    <property type="entry name" value="CYTOCHROME C OXIDASE ASSEMBLY PROTEIN COX18, MITOCHONDRIAL"/>
    <property type="match status" value="1"/>
</dbReference>
<evidence type="ECO:0000256" key="13">
    <source>
        <dbReference type="ARBA" id="ARBA00031538"/>
    </source>
</evidence>
<keyword evidence="5" id="KW-1003">Cell membrane</keyword>
<evidence type="ECO:0000256" key="7">
    <source>
        <dbReference type="ARBA" id="ARBA00022927"/>
    </source>
</evidence>
<dbReference type="Pfam" id="PF02096">
    <property type="entry name" value="60KD_IMP"/>
    <property type="match status" value="1"/>
</dbReference>
<evidence type="ECO:0000256" key="1">
    <source>
        <dbReference type="ARBA" id="ARBA00004651"/>
    </source>
</evidence>
<dbReference type="InterPro" id="IPR028055">
    <property type="entry name" value="YidC/Oxa/ALB_C"/>
</dbReference>
<comment type="subcellular location">
    <subcellularLocation>
        <location evidence="1">Cell membrane</location>
        <topology evidence="1">Multi-pass membrane protein</topology>
    </subcellularLocation>
    <subcellularLocation>
        <location evidence="16">Membrane</location>
        <topology evidence="16">Multi-pass membrane protein</topology>
    </subcellularLocation>
</comment>
<evidence type="ECO:0000259" key="18">
    <source>
        <dbReference type="Pfam" id="PF02096"/>
    </source>
</evidence>
<evidence type="ECO:0000256" key="15">
    <source>
        <dbReference type="ARBA" id="ARBA00033342"/>
    </source>
</evidence>
<organism evidence="19 20">
    <name type="scientific">Umezawaea endophytica</name>
    <dbReference type="NCBI Taxonomy" id="1654476"/>
    <lineage>
        <taxon>Bacteria</taxon>
        <taxon>Bacillati</taxon>
        <taxon>Actinomycetota</taxon>
        <taxon>Actinomycetes</taxon>
        <taxon>Pseudonocardiales</taxon>
        <taxon>Pseudonocardiaceae</taxon>
        <taxon>Umezawaea</taxon>
    </lineage>
</organism>
<protein>
    <recommendedName>
        <fullName evidence="3">Membrane protein insertase YidC</fullName>
    </recommendedName>
    <alternativeName>
        <fullName evidence="15">Foldase YidC</fullName>
    </alternativeName>
    <alternativeName>
        <fullName evidence="14">Membrane integrase YidC</fullName>
    </alternativeName>
    <alternativeName>
        <fullName evidence="13">Membrane protein YidC</fullName>
    </alternativeName>
</protein>
<evidence type="ECO:0000256" key="6">
    <source>
        <dbReference type="ARBA" id="ARBA00022692"/>
    </source>
</evidence>
<dbReference type="InterPro" id="IPR047196">
    <property type="entry name" value="YidC_ALB_C"/>
</dbReference>
<name>A0A9X2VGF7_9PSEU</name>
<dbReference type="GO" id="GO:0051205">
    <property type="term" value="P:protein insertion into membrane"/>
    <property type="evidence" value="ECO:0007669"/>
    <property type="project" value="TreeGrafter"/>
</dbReference>
<evidence type="ECO:0000256" key="2">
    <source>
        <dbReference type="ARBA" id="ARBA00010527"/>
    </source>
</evidence>
<dbReference type="NCBIfam" id="TIGR03592">
    <property type="entry name" value="yidC_oxa1_cterm"/>
    <property type="match status" value="1"/>
</dbReference>
<feature type="transmembrane region" description="Helical" evidence="17">
    <location>
        <begin position="166"/>
        <end position="190"/>
    </location>
</feature>
<evidence type="ECO:0000256" key="8">
    <source>
        <dbReference type="ARBA" id="ARBA00022989"/>
    </source>
</evidence>
<evidence type="ECO:0000313" key="20">
    <source>
        <dbReference type="Proteomes" id="UP001141259"/>
    </source>
</evidence>
<dbReference type="Proteomes" id="UP001141259">
    <property type="component" value="Unassembled WGS sequence"/>
</dbReference>
<sequence length="222" mass="24069">MFYSLGSALAGFVAPAAAIVLFTILIRLLTHPLTRSAVRAEKARNALAPEVRKLQEKHGKDVVKLQEATMKLYQDSGTSMFAGFLPMFAQIPFFMVVYRLVTTPNPLLDSTFLGAPLGTGWLTGFGHTPVFLGLFAALALVALGSVRWSAMMAERNGVPQTPLTRVLRYLPFGTVLMAAVLPLAAGIYLLTTTTWTLIERAWLHRAAARPPRAGAGARSRTT</sequence>
<dbReference type="GO" id="GO:0032977">
    <property type="term" value="F:membrane insertase activity"/>
    <property type="evidence" value="ECO:0007669"/>
    <property type="project" value="InterPro"/>
</dbReference>
<dbReference type="GO" id="GO:0005886">
    <property type="term" value="C:plasma membrane"/>
    <property type="evidence" value="ECO:0007669"/>
    <property type="project" value="UniProtKB-SubCell"/>
</dbReference>